<sequence>MNEKTDLLTEFLSLTTAIYTQASSVDSDMEKNNVEQLETLQDLFVQRQQTIEILASQAPGEWSAEQQHVIGQIQVIEVELQPLMGKLHEQFSIQMNRISQTKQASGKYAGAYRQTASGGSFIDQRK</sequence>
<dbReference type="Pfam" id="PF05400">
    <property type="entry name" value="FliT"/>
    <property type="match status" value="1"/>
</dbReference>
<reference evidence="9" key="1">
    <citation type="journal article" date="2019" name="Int. J. Syst. Evol. Microbiol.">
        <title>The Global Catalogue of Microorganisms (GCM) 10K type strain sequencing project: providing services to taxonomists for standard genome sequencing and annotation.</title>
        <authorList>
            <consortium name="The Broad Institute Genomics Platform"/>
            <consortium name="The Broad Institute Genome Sequencing Center for Infectious Disease"/>
            <person name="Wu L."/>
            <person name="Ma J."/>
        </authorList>
    </citation>
    <scope>NUCLEOTIDE SEQUENCE [LARGE SCALE GENOMIC DNA]</scope>
    <source>
        <strain evidence="9">CGMCC 1.12151</strain>
    </source>
</reference>
<keyword evidence="8" id="KW-0966">Cell projection</keyword>
<evidence type="ECO:0000256" key="7">
    <source>
        <dbReference type="ARBA" id="ARBA00093797"/>
    </source>
</evidence>
<keyword evidence="3" id="KW-1005">Bacterial flagellum biogenesis</keyword>
<evidence type="ECO:0000256" key="5">
    <source>
        <dbReference type="ARBA" id="ARBA00093765"/>
    </source>
</evidence>
<dbReference type="RefSeq" id="WP_377276344.1">
    <property type="nucleotide sequence ID" value="NZ_JBHSGL010000002.1"/>
</dbReference>
<gene>
    <name evidence="8" type="ORF">ACFO5U_02335</name>
</gene>
<keyword evidence="8" id="KW-0969">Cilium</keyword>
<evidence type="ECO:0000313" key="9">
    <source>
        <dbReference type="Proteomes" id="UP001595932"/>
    </source>
</evidence>
<comment type="similarity">
    <text evidence="6">Belongs to the bacillales FliT family.</text>
</comment>
<name>A0ABV9MA11_9BACL</name>
<dbReference type="EMBL" id="JBHSGL010000002">
    <property type="protein sequence ID" value="MFC4711680.1"/>
    <property type="molecule type" value="Genomic_DNA"/>
</dbReference>
<evidence type="ECO:0000256" key="3">
    <source>
        <dbReference type="ARBA" id="ARBA00022795"/>
    </source>
</evidence>
<accession>A0ABV9MA11</accession>
<proteinExistence type="inferred from homology"/>
<keyword evidence="8" id="KW-0282">Flagellum</keyword>
<keyword evidence="9" id="KW-1185">Reference proteome</keyword>
<protein>
    <recommendedName>
        <fullName evidence="7">Flagellar protein FliT</fullName>
    </recommendedName>
</protein>
<evidence type="ECO:0000256" key="4">
    <source>
        <dbReference type="ARBA" id="ARBA00023186"/>
    </source>
</evidence>
<comment type="subcellular location">
    <subcellularLocation>
        <location evidence="1">Cytoplasm</location>
        <location evidence="1">Cytosol</location>
    </subcellularLocation>
</comment>
<keyword evidence="2" id="KW-0963">Cytoplasm</keyword>
<comment type="caution">
    <text evidence="8">The sequence shown here is derived from an EMBL/GenBank/DDBJ whole genome shotgun (WGS) entry which is preliminary data.</text>
</comment>
<dbReference type="Proteomes" id="UP001595932">
    <property type="component" value="Unassembled WGS sequence"/>
</dbReference>
<keyword evidence="4" id="KW-0143">Chaperone</keyword>
<evidence type="ECO:0000256" key="2">
    <source>
        <dbReference type="ARBA" id="ARBA00022490"/>
    </source>
</evidence>
<evidence type="ECO:0000256" key="1">
    <source>
        <dbReference type="ARBA" id="ARBA00004514"/>
    </source>
</evidence>
<dbReference type="InterPro" id="IPR008622">
    <property type="entry name" value="FliT"/>
</dbReference>
<evidence type="ECO:0000313" key="8">
    <source>
        <dbReference type="EMBL" id="MFC4711680.1"/>
    </source>
</evidence>
<comment type="function">
    <text evidence="5">May act as an export chaperone for the filament capping protein FliD.</text>
</comment>
<evidence type="ECO:0000256" key="6">
    <source>
        <dbReference type="ARBA" id="ARBA00093785"/>
    </source>
</evidence>
<organism evidence="8 9">
    <name type="scientific">Planococcus dechangensis</name>
    <dbReference type="NCBI Taxonomy" id="1176255"/>
    <lineage>
        <taxon>Bacteria</taxon>
        <taxon>Bacillati</taxon>
        <taxon>Bacillota</taxon>
        <taxon>Bacilli</taxon>
        <taxon>Bacillales</taxon>
        <taxon>Caryophanaceae</taxon>
        <taxon>Planococcus</taxon>
    </lineage>
</organism>